<sequence>MMLWKIVVGVYYLPSMKIAETELSINFARRVRTTIVKQGGFIIINIIPYDQSPKPPRYSSTYEDDTYQYRHVILDKNMLALIPKTRLMDKYE</sequence>
<dbReference type="GO" id="GO:0016538">
    <property type="term" value="F:cyclin-dependent protein serine/threonine kinase regulator activity"/>
    <property type="evidence" value="ECO:0007669"/>
    <property type="project" value="InterPro"/>
</dbReference>
<dbReference type="Gene3D" id="3.30.170.10">
    <property type="entry name" value="Cyclin-dependent kinase, regulatory subunit"/>
    <property type="match status" value="1"/>
</dbReference>
<accession>A0A814Y478</accession>
<dbReference type="SUPFAM" id="SSF55637">
    <property type="entry name" value="Cell cycle regulatory proteins"/>
    <property type="match status" value="1"/>
</dbReference>
<evidence type="ECO:0000313" key="2">
    <source>
        <dbReference type="Proteomes" id="UP000663864"/>
    </source>
</evidence>
<dbReference type="InterPro" id="IPR000789">
    <property type="entry name" value="Cyclin-dep_kinase_reg-sub"/>
</dbReference>
<dbReference type="Pfam" id="PF01111">
    <property type="entry name" value="CKS"/>
    <property type="match status" value="1"/>
</dbReference>
<dbReference type="AlphaFoldDB" id="A0A814Y478"/>
<dbReference type="EMBL" id="CAJNOT010001604">
    <property type="protein sequence ID" value="CAF1224417.1"/>
    <property type="molecule type" value="Genomic_DNA"/>
</dbReference>
<comment type="caution">
    <text evidence="1">The sequence shown here is derived from an EMBL/GenBank/DDBJ whole genome shotgun (WGS) entry which is preliminary data.</text>
</comment>
<protein>
    <submittedName>
        <fullName evidence="1">Uncharacterized protein</fullName>
    </submittedName>
</protein>
<gene>
    <name evidence="1" type="ORF">ZHD862_LOCUS24037</name>
</gene>
<name>A0A814Y478_9BILA</name>
<dbReference type="InterPro" id="IPR036858">
    <property type="entry name" value="Cyclin-dep_kinase_reg-sub_sf"/>
</dbReference>
<reference evidence="1" key="1">
    <citation type="submission" date="2021-02" db="EMBL/GenBank/DDBJ databases">
        <authorList>
            <person name="Nowell W R."/>
        </authorList>
    </citation>
    <scope>NUCLEOTIDE SEQUENCE</scope>
</reference>
<evidence type="ECO:0000313" key="1">
    <source>
        <dbReference type="EMBL" id="CAF1224417.1"/>
    </source>
</evidence>
<organism evidence="1 2">
    <name type="scientific">Rotaria sordida</name>
    <dbReference type="NCBI Taxonomy" id="392033"/>
    <lineage>
        <taxon>Eukaryota</taxon>
        <taxon>Metazoa</taxon>
        <taxon>Spiralia</taxon>
        <taxon>Gnathifera</taxon>
        <taxon>Rotifera</taxon>
        <taxon>Eurotatoria</taxon>
        <taxon>Bdelloidea</taxon>
        <taxon>Philodinida</taxon>
        <taxon>Philodinidae</taxon>
        <taxon>Rotaria</taxon>
    </lineage>
</organism>
<proteinExistence type="predicted"/>
<dbReference type="Proteomes" id="UP000663864">
    <property type="component" value="Unassembled WGS sequence"/>
</dbReference>